<evidence type="ECO:0000313" key="2">
    <source>
        <dbReference type="EMBL" id="KAJ1917288.1"/>
    </source>
</evidence>
<comment type="caution">
    <text evidence="2">The sequence shown here is derived from an EMBL/GenBank/DDBJ whole genome shotgun (WGS) entry which is preliminary data.</text>
</comment>
<dbReference type="EMBL" id="JANBPT010000548">
    <property type="protein sequence ID" value="KAJ1917288.1"/>
    <property type="molecule type" value="Genomic_DNA"/>
</dbReference>
<protein>
    <submittedName>
        <fullName evidence="2">Uncharacterized protein</fullName>
    </submittedName>
</protein>
<keyword evidence="3" id="KW-1185">Reference proteome</keyword>
<dbReference type="InterPro" id="IPR037696">
    <property type="entry name" value="CCDC77"/>
</dbReference>
<evidence type="ECO:0000256" key="1">
    <source>
        <dbReference type="SAM" id="Coils"/>
    </source>
</evidence>
<dbReference type="PANTHER" id="PTHR22091:SF1">
    <property type="entry name" value="COILED-COIL DOMAIN-CONTAINING PROTEIN 77"/>
    <property type="match status" value="1"/>
</dbReference>
<accession>A0A9W7ZV71</accession>
<dbReference type="AlphaFoldDB" id="A0A9W7ZV71"/>
<gene>
    <name evidence="2" type="ORF">IWQ60_007828</name>
</gene>
<organism evidence="2 3">
    <name type="scientific">Tieghemiomyces parasiticus</name>
    <dbReference type="NCBI Taxonomy" id="78921"/>
    <lineage>
        <taxon>Eukaryota</taxon>
        <taxon>Fungi</taxon>
        <taxon>Fungi incertae sedis</taxon>
        <taxon>Zoopagomycota</taxon>
        <taxon>Kickxellomycotina</taxon>
        <taxon>Dimargaritomycetes</taxon>
        <taxon>Dimargaritales</taxon>
        <taxon>Dimargaritaceae</taxon>
        <taxon>Tieghemiomyces</taxon>
    </lineage>
</organism>
<feature type="coiled-coil region" evidence="1">
    <location>
        <begin position="55"/>
        <end position="82"/>
    </location>
</feature>
<evidence type="ECO:0000313" key="3">
    <source>
        <dbReference type="Proteomes" id="UP001150569"/>
    </source>
</evidence>
<sequence length="439" mass="50842">MSGLRETLALAPSPDLANFYREKLARADAFYTEFEKQLERCKLVQDDFRKTQLDLQQRLVELAELQNALQKNQETLMAEKQRTFELAKENDQLKVRELEDRKKIRYLLSLAQSKPTRRTERPEATTSSDTYKRARLETGADVNGGHTRKRPVPATGDEGVDIHTLQITNQGLQLKVNALETQLVEQKAYYERLNTTLANQSTLLTQQEMLRARRDAQALALSGEKYHQIHRFYTDNLKELLHLRQEKEKVETEHHQAARALEAECKTLRSRMVHAEGELRSTQKAHSTNSSVAQLVLHHIIQSGQTVERKVSAHFEATIIDLQRRLELASQELLSTKREESRNQTRYTQKIDSLNQQVERTKTSFQAYRTRMYLELEGLITDCASLLRRLVSYQQTVLRLDIPNESASVLLRSAEDHSSRIDKLVQDLGRLKQRCLDQR</sequence>
<dbReference type="OrthoDB" id="191169at2759"/>
<keyword evidence="1" id="KW-0175">Coiled coil</keyword>
<feature type="coiled-coil region" evidence="1">
    <location>
        <begin position="240"/>
        <end position="278"/>
    </location>
</feature>
<dbReference type="PANTHER" id="PTHR22091">
    <property type="entry name" value="COILED-COIL DOMAIN-CONTAINING PROTEIN 77"/>
    <property type="match status" value="1"/>
</dbReference>
<feature type="coiled-coil region" evidence="1">
    <location>
        <begin position="319"/>
        <end position="357"/>
    </location>
</feature>
<name>A0A9W7ZV71_9FUNG</name>
<reference evidence="2" key="1">
    <citation type="submission" date="2022-07" db="EMBL/GenBank/DDBJ databases">
        <title>Phylogenomic reconstructions and comparative analyses of Kickxellomycotina fungi.</title>
        <authorList>
            <person name="Reynolds N.K."/>
            <person name="Stajich J.E."/>
            <person name="Barry K."/>
            <person name="Grigoriev I.V."/>
            <person name="Crous P."/>
            <person name="Smith M.E."/>
        </authorList>
    </citation>
    <scope>NUCLEOTIDE SEQUENCE</scope>
    <source>
        <strain evidence="2">RSA 861</strain>
    </source>
</reference>
<dbReference type="Proteomes" id="UP001150569">
    <property type="component" value="Unassembled WGS sequence"/>
</dbReference>
<proteinExistence type="predicted"/>